<feature type="transmembrane region" description="Helical" evidence="1">
    <location>
        <begin position="13"/>
        <end position="33"/>
    </location>
</feature>
<organism evidence="2 3">
    <name type="scientific">Phaeodactylum tricornutum (strain CCAP 1055/1)</name>
    <dbReference type="NCBI Taxonomy" id="556484"/>
    <lineage>
        <taxon>Eukaryota</taxon>
        <taxon>Sar</taxon>
        <taxon>Stramenopiles</taxon>
        <taxon>Ochrophyta</taxon>
        <taxon>Bacillariophyta</taxon>
        <taxon>Bacillariophyceae</taxon>
        <taxon>Bacillariophycidae</taxon>
        <taxon>Naviculales</taxon>
        <taxon>Phaeodactylaceae</taxon>
        <taxon>Phaeodactylum</taxon>
    </lineage>
</organism>
<evidence type="ECO:0000313" key="3">
    <source>
        <dbReference type="Proteomes" id="UP000000759"/>
    </source>
</evidence>
<name>B7G404_PHATC</name>
<evidence type="ECO:0008006" key="4">
    <source>
        <dbReference type="Google" id="ProtNLM"/>
    </source>
</evidence>
<sequence>MNTNSQRSKQSPISFRFLILIVVFDITCFILAVRGLHKMEGSYNDSRKAHVVPVFRQRINDTGDCTDKELLLQILADALKNASATEDQTYGNCSALPAWQEVIKLYGSKPVILGLEHCAAFRNNVTLQDPLGGLRVAGFYNSGTNALEQTLLRNLNNADTDGRQELPTVVPWSKHRPLWTAKESYFLEHRHVLPVVVVRDPYRWMQSMCKTRYDLFWQRNLRLNGIEHCPNLVPSSQDEQNFNQNRSTFAVWLRNPIQNSTHDSLAALWSRWNGAYLNTSIPRLIVRMEDLIFHGPEMVQKLSECVGVDRTDPYVFLTEAAKSHGRSADLATAMIKYGRRDGRYAGMTTLDLAYARHALSGDLMQALRYEYDDFSLDASPRILW</sequence>
<protein>
    <recommendedName>
        <fullName evidence="4">Sulfotransferase domain-containing protein</fullName>
    </recommendedName>
</protein>
<dbReference type="RefSeq" id="XP_002181989.1">
    <property type="nucleotide sequence ID" value="XM_002181953.1"/>
</dbReference>
<dbReference type="InParanoid" id="B7G404"/>
<dbReference type="Proteomes" id="UP000000759">
    <property type="component" value="Chromosome 14"/>
</dbReference>
<dbReference type="eggNOG" id="ENOG502RWXX">
    <property type="taxonomic scope" value="Eukaryota"/>
</dbReference>
<dbReference type="GeneID" id="7202759"/>
<keyword evidence="1" id="KW-0472">Membrane</keyword>
<dbReference type="SUPFAM" id="SSF52540">
    <property type="entry name" value="P-loop containing nucleoside triphosphate hydrolases"/>
    <property type="match status" value="1"/>
</dbReference>
<evidence type="ECO:0000313" key="2">
    <source>
        <dbReference type="EMBL" id="EEC46529.1"/>
    </source>
</evidence>
<reference evidence="3" key="2">
    <citation type="submission" date="2008-08" db="EMBL/GenBank/DDBJ databases">
        <authorList>
            <consortium name="Diatom Consortium"/>
            <person name="Grigoriev I."/>
            <person name="Grimwood J."/>
            <person name="Kuo A."/>
            <person name="Otillar R.P."/>
            <person name="Salamov A."/>
            <person name="Detter J.C."/>
            <person name="Lindquist E."/>
            <person name="Shapiro H."/>
            <person name="Lucas S."/>
            <person name="Glavina del Rio T."/>
            <person name="Pitluck S."/>
            <person name="Rokhsar D."/>
            <person name="Bowler C."/>
        </authorList>
    </citation>
    <scope>GENOME REANNOTATION</scope>
    <source>
        <strain evidence="3">CCAP 1055/1</strain>
    </source>
</reference>
<dbReference type="Gene3D" id="3.40.50.300">
    <property type="entry name" value="P-loop containing nucleotide triphosphate hydrolases"/>
    <property type="match status" value="1"/>
</dbReference>
<evidence type="ECO:0000256" key="1">
    <source>
        <dbReference type="SAM" id="Phobius"/>
    </source>
</evidence>
<proteinExistence type="predicted"/>
<gene>
    <name evidence="2" type="ORF">PHATRDRAFT_47533</name>
</gene>
<dbReference type="OrthoDB" id="41177at2759"/>
<dbReference type="PaxDb" id="2850-Phatr47533"/>
<keyword evidence="1" id="KW-0812">Transmembrane</keyword>
<dbReference type="KEGG" id="pti:PHATRDRAFT_47533"/>
<dbReference type="EMBL" id="CM000616">
    <property type="protein sequence ID" value="EEC46529.1"/>
    <property type="molecule type" value="Genomic_DNA"/>
</dbReference>
<keyword evidence="1" id="KW-1133">Transmembrane helix</keyword>
<dbReference type="AlphaFoldDB" id="B7G404"/>
<dbReference type="InterPro" id="IPR027417">
    <property type="entry name" value="P-loop_NTPase"/>
</dbReference>
<keyword evidence="3" id="KW-1185">Reference proteome</keyword>
<dbReference type="HOGENOM" id="CLU_053966_0_0_1"/>
<reference evidence="2 3" key="1">
    <citation type="journal article" date="2008" name="Nature">
        <title>The Phaeodactylum genome reveals the evolutionary history of diatom genomes.</title>
        <authorList>
            <person name="Bowler C."/>
            <person name="Allen A.E."/>
            <person name="Badger J.H."/>
            <person name="Grimwood J."/>
            <person name="Jabbari K."/>
            <person name="Kuo A."/>
            <person name="Maheswari U."/>
            <person name="Martens C."/>
            <person name="Maumus F."/>
            <person name="Otillar R.P."/>
            <person name="Rayko E."/>
            <person name="Salamov A."/>
            <person name="Vandepoele K."/>
            <person name="Beszteri B."/>
            <person name="Gruber A."/>
            <person name="Heijde M."/>
            <person name="Katinka M."/>
            <person name="Mock T."/>
            <person name="Valentin K."/>
            <person name="Verret F."/>
            <person name="Berges J.A."/>
            <person name="Brownlee C."/>
            <person name="Cadoret J.P."/>
            <person name="Chiovitti A."/>
            <person name="Choi C.J."/>
            <person name="Coesel S."/>
            <person name="De Martino A."/>
            <person name="Detter J.C."/>
            <person name="Durkin C."/>
            <person name="Falciatore A."/>
            <person name="Fournet J."/>
            <person name="Haruta M."/>
            <person name="Huysman M.J."/>
            <person name="Jenkins B.D."/>
            <person name="Jiroutova K."/>
            <person name="Jorgensen R.E."/>
            <person name="Joubert Y."/>
            <person name="Kaplan A."/>
            <person name="Kroger N."/>
            <person name="Kroth P.G."/>
            <person name="La Roche J."/>
            <person name="Lindquist E."/>
            <person name="Lommer M."/>
            <person name="Martin-Jezequel V."/>
            <person name="Lopez P.J."/>
            <person name="Lucas S."/>
            <person name="Mangogna M."/>
            <person name="McGinnis K."/>
            <person name="Medlin L.K."/>
            <person name="Montsant A."/>
            <person name="Oudot-Le Secq M.P."/>
            <person name="Napoli C."/>
            <person name="Obornik M."/>
            <person name="Parker M.S."/>
            <person name="Petit J.L."/>
            <person name="Porcel B.M."/>
            <person name="Poulsen N."/>
            <person name="Robison M."/>
            <person name="Rychlewski L."/>
            <person name="Rynearson T.A."/>
            <person name="Schmutz J."/>
            <person name="Shapiro H."/>
            <person name="Siaut M."/>
            <person name="Stanley M."/>
            <person name="Sussman M.R."/>
            <person name="Taylor A.R."/>
            <person name="Vardi A."/>
            <person name="von Dassow P."/>
            <person name="Vyverman W."/>
            <person name="Willis A."/>
            <person name="Wyrwicz L.S."/>
            <person name="Rokhsar D.S."/>
            <person name="Weissenbach J."/>
            <person name="Armbrust E.V."/>
            <person name="Green B.R."/>
            <person name="Van de Peer Y."/>
            <person name="Grigoriev I.V."/>
        </authorList>
    </citation>
    <scope>NUCLEOTIDE SEQUENCE [LARGE SCALE GENOMIC DNA]</scope>
    <source>
        <strain evidence="2 3">CCAP 1055/1</strain>
    </source>
</reference>
<accession>B7G404</accession>